<evidence type="ECO:0000256" key="1">
    <source>
        <dbReference type="ARBA" id="ARBA00004651"/>
    </source>
</evidence>
<dbReference type="PANTHER" id="PTHR30460">
    <property type="entry name" value="MODERATE CONDUCTANCE MECHANOSENSITIVE CHANNEL YBIO"/>
    <property type="match status" value="1"/>
</dbReference>
<evidence type="ECO:0000256" key="3">
    <source>
        <dbReference type="ARBA" id="ARBA00022475"/>
    </source>
</evidence>
<evidence type="ECO:0000313" key="13">
    <source>
        <dbReference type="EMBL" id="MCJ2542035.1"/>
    </source>
</evidence>
<dbReference type="Gene3D" id="3.30.70.100">
    <property type="match status" value="1"/>
</dbReference>
<keyword evidence="3" id="KW-1003">Cell membrane</keyword>
<reference evidence="13" key="1">
    <citation type="submission" date="2021-02" db="EMBL/GenBank/DDBJ databases">
        <title>The CRISPR/cas machinery reduction and long-range gene transfer in the hot spring cyanobacterium Synechococcus.</title>
        <authorList>
            <person name="Dvorak P."/>
            <person name="Jahodarova E."/>
            <person name="Hasler P."/>
            <person name="Poulickova A."/>
        </authorList>
    </citation>
    <scope>NUCLEOTIDE SEQUENCE</scope>
    <source>
        <strain evidence="13">Rupite</strain>
    </source>
</reference>
<dbReference type="Pfam" id="PF21088">
    <property type="entry name" value="MS_channel_1st"/>
    <property type="match status" value="1"/>
</dbReference>
<comment type="similarity">
    <text evidence="2">Belongs to the MscS (TC 1.A.23) family.</text>
</comment>
<evidence type="ECO:0000256" key="9">
    <source>
        <dbReference type="SAM" id="Phobius"/>
    </source>
</evidence>
<dbReference type="PANTHER" id="PTHR30460:SF0">
    <property type="entry name" value="MODERATE CONDUCTANCE MECHANOSENSITIVE CHANNEL YBIO"/>
    <property type="match status" value="1"/>
</dbReference>
<dbReference type="InterPro" id="IPR006685">
    <property type="entry name" value="MscS_channel_2nd"/>
</dbReference>
<dbReference type="InterPro" id="IPR023408">
    <property type="entry name" value="MscS_beta-dom_sf"/>
</dbReference>
<evidence type="ECO:0000259" key="12">
    <source>
        <dbReference type="Pfam" id="PF21088"/>
    </source>
</evidence>
<dbReference type="InterPro" id="IPR049142">
    <property type="entry name" value="MS_channel_1st"/>
</dbReference>
<dbReference type="EMBL" id="JAFIRA010000005">
    <property type="protein sequence ID" value="MCJ2542035.1"/>
    <property type="molecule type" value="Genomic_DNA"/>
</dbReference>
<keyword evidence="14" id="KW-1185">Reference proteome</keyword>
<dbReference type="InterPro" id="IPR045276">
    <property type="entry name" value="YbiO_bact"/>
</dbReference>
<dbReference type="Proteomes" id="UP000830835">
    <property type="component" value="Unassembled WGS sequence"/>
</dbReference>
<keyword evidence="5 9" id="KW-1133">Transmembrane helix</keyword>
<dbReference type="SUPFAM" id="SSF50182">
    <property type="entry name" value="Sm-like ribonucleoproteins"/>
    <property type="match status" value="1"/>
</dbReference>
<feature type="compositionally biased region" description="Basic and acidic residues" evidence="8">
    <location>
        <begin position="604"/>
        <end position="616"/>
    </location>
</feature>
<evidence type="ECO:0000256" key="7">
    <source>
        <dbReference type="SAM" id="Coils"/>
    </source>
</evidence>
<proteinExistence type="inferred from homology"/>
<dbReference type="InterPro" id="IPR049278">
    <property type="entry name" value="MS_channel_C"/>
</dbReference>
<feature type="domain" description="Mechanosensitive ion channel transmembrane helices 2/3" evidence="12">
    <location>
        <begin position="372"/>
        <end position="408"/>
    </location>
</feature>
<feature type="transmembrane region" description="Helical" evidence="9">
    <location>
        <begin position="389"/>
        <end position="407"/>
    </location>
</feature>
<dbReference type="Pfam" id="PF21082">
    <property type="entry name" value="MS_channel_3rd"/>
    <property type="match status" value="1"/>
</dbReference>
<organism evidence="13 14">
    <name type="scientific">Thermostichus vulcanus str. 'Rupite'</name>
    <dbReference type="NCBI Taxonomy" id="2813851"/>
    <lineage>
        <taxon>Bacteria</taxon>
        <taxon>Bacillati</taxon>
        <taxon>Cyanobacteriota</taxon>
        <taxon>Cyanophyceae</taxon>
        <taxon>Thermostichales</taxon>
        <taxon>Thermostichaceae</taxon>
        <taxon>Thermostichus</taxon>
    </lineage>
</organism>
<feature type="domain" description="Mechanosensitive ion channel MscS C-terminal" evidence="11">
    <location>
        <begin position="481"/>
        <end position="567"/>
    </location>
</feature>
<name>A0ABT0C9K8_THEVL</name>
<dbReference type="InterPro" id="IPR010920">
    <property type="entry name" value="LSM_dom_sf"/>
</dbReference>
<sequence>MPQNPRHPHRLKLGKTGSLLWLPLLSIVLAAPPTWGQETPAPNNTSLPSLPLLNTVDAIEELRQALSLPASSPIQTGAVTLDGRRLFLVTAPQGDPGSTPPVSQRIRSIEQTLRRLAAMPLDLDTLEVSVVIDAQTNQPVVQVNGQYLLTVTSLDAQLQGTQAIDWAEQVADIVEQALRTSQQERQPQFLRRQGLIALGILLAVWGTGRLCQRERRRLTQQRDALQAEYSAIQAEMQERLQEEQQPGVDPILMEQQAQRKRQESYLELQIRLLRLVQVGVWIGGVGVSLGLFPQTRALQTFFLVSLRGPLLRLAGVGFATYGSVWLSGLVLDNLFAALRQEQWQNAPTTPTYRLSKRLSTFAGVAKGIAATTLILVGSLVGLALVGVNIGPLVASLGFIGLGISLAAQDLIKDIINGLLILLEDQFAEGDVIVVDGRGGLVEHMDLRLTQLRNTEGTLISIPNSAIRVVENLSNGWSRVDLGIEIAYENDLEQAMRITEQVALEMYREPVWREKILDLPEMHGVDHLGERGVTLRLWIKVQPLQQWKVAREYRRRLKHAFDQAGIQIPFPQQTLGFRTPLQMHIQGLSSEETQRLLHLMESHLHDRSSPYEEKKPSSESLADGSHRS</sequence>
<feature type="region of interest" description="Disordered" evidence="8">
    <location>
        <begin position="604"/>
        <end position="627"/>
    </location>
</feature>
<evidence type="ECO:0000256" key="6">
    <source>
        <dbReference type="ARBA" id="ARBA00023136"/>
    </source>
</evidence>
<dbReference type="InterPro" id="IPR011066">
    <property type="entry name" value="MscS_channel_C_sf"/>
</dbReference>
<dbReference type="Gene3D" id="2.30.30.60">
    <property type="match status" value="1"/>
</dbReference>
<keyword evidence="7" id="KW-0175">Coiled coil</keyword>
<comment type="caution">
    <text evidence="13">The sequence shown here is derived from an EMBL/GenBank/DDBJ whole genome shotgun (WGS) entry which is preliminary data.</text>
</comment>
<feature type="transmembrane region" description="Helical" evidence="9">
    <location>
        <begin position="272"/>
        <end position="293"/>
    </location>
</feature>
<keyword evidence="6 9" id="KW-0472">Membrane</keyword>
<dbReference type="Gene3D" id="1.10.287.1260">
    <property type="match status" value="1"/>
</dbReference>
<feature type="transmembrane region" description="Helical" evidence="9">
    <location>
        <begin position="358"/>
        <end position="383"/>
    </location>
</feature>
<evidence type="ECO:0000256" key="2">
    <source>
        <dbReference type="ARBA" id="ARBA00008017"/>
    </source>
</evidence>
<dbReference type="InterPro" id="IPR011014">
    <property type="entry name" value="MscS_channel_TM-2"/>
</dbReference>
<dbReference type="SUPFAM" id="SSF82689">
    <property type="entry name" value="Mechanosensitive channel protein MscS (YggB), C-terminal domain"/>
    <property type="match status" value="1"/>
</dbReference>
<comment type="subcellular location">
    <subcellularLocation>
        <location evidence="1">Cell membrane</location>
        <topology evidence="1">Multi-pass membrane protein</topology>
    </subcellularLocation>
</comment>
<evidence type="ECO:0000259" key="11">
    <source>
        <dbReference type="Pfam" id="PF21082"/>
    </source>
</evidence>
<feature type="coiled-coil region" evidence="7">
    <location>
        <begin position="215"/>
        <end position="242"/>
    </location>
</feature>
<feature type="transmembrane region" description="Helical" evidence="9">
    <location>
        <begin position="313"/>
        <end position="338"/>
    </location>
</feature>
<dbReference type="SUPFAM" id="SSF82861">
    <property type="entry name" value="Mechanosensitive channel protein MscS (YggB), transmembrane region"/>
    <property type="match status" value="1"/>
</dbReference>
<protein>
    <submittedName>
        <fullName evidence="13">Mechanosensitive ion channel family protein</fullName>
    </submittedName>
</protein>
<accession>A0ABT0C9K8</accession>
<dbReference type="Pfam" id="PF00924">
    <property type="entry name" value="MS_channel_2nd"/>
    <property type="match status" value="1"/>
</dbReference>
<evidence type="ECO:0000313" key="14">
    <source>
        <dbReference type="Proteomes" id="UP000830835"/>
    </source>
</evidence>
<evidence type="ECO:0000256" key="4">
    <source>
        <dbReference type="ARBA" id="ARBA00022692"/>
    </source>
</evidence>
<evidence type="ECO:0000256" key="8">
    <source>
        <dbReference type="SAM" id="MobiDB-lite"/>
    </source>
</evidence>
<feature type="transmembrane region" description="Helical" evidence="9">
    <location>
        <begin position="194"/>
        <end position="212"/>
    </location>
</feature>
<evidence type="ECO:0000256" key="5">
    <source>
        <dbReference type="ARBA" id="ARBA00022989"/>
    </source>
</evidence>
<evidence type="ECO:0000259" key="10">
    <source>
        <dbReference type="Pfam" id="PF00924"/>
    </source>
</evidence>
<keyword evidence="4 9" id="KW-0812">Transmembrane</keyword>
<gene>
    <name evidence="13" type="ORF">JX360_03790</name>
</gene>
<feature type="domain" description="Mechanosensitive ion channel MscS" evidence="10">
    <location>
        <begin position="409"/>
        <end position="473"/>
    </location>
</feature>
<dbReference type="RefSeq" id="WP_244349248.1">
    <property type="nucleotide sequence ID" value="NZ_JAFIRA010000005.1"/>
</dbReference>